<organism evidence="1 2">
    <name type="scientific">Anopheles minimus</name>
    <dbReference type="NCBI Taxonomy" id="112268"/>
    <lineage>
        <taxon>Eukaryota</taxon>
        <taxon>Metazoa</taxon>
        <taxon>Ecdysozoa</taxon>
        <taxon>Arthropoda</taxon>
        <taxon>Hexapoda</taxon>
        <taxon>Insecta</taxon>
        <taxon>Pterygota</taxon>
        <taxon>Neoptera</taxon>
        <taxon>Endopterygota</taxon>
        <taxon>Diptera</taxon>
        <taxon>Nematocera</taxon>
        <taxon>Culicoidea</taxon>
        <taxon>Culicidae</taxon>
        <taxon>Anophelinae</taxon>
        <taxon>Anopheles</taxon>
    </lineage>
</organism>
<dbReference type="EnsemblMetazoa" id="AMIN009231-RA">
    <property type="protein sequence ID" value="AMIN009231-PA"/>
    <property type="gene ID" value="AMIN009231"/>
</dbReference>
<evidence type="ECO:0000313" key="1">
    <source>
        <dbReference type="EnsemblMetazoa" id="AMIN009231-PA"/>
    </source>
</evidence>
<name>A0A182WFT4_9DIPT</name>
<keyword evidence="2" id="KW-1185">Reference proteome</keyword>
<sequence length="15" mass="1516">MVEPGTVHPHGQVAG</sequence>
<protein>
    <submittedName>
        <fullName evidence="1">Uncharacterized protein</fullName>
    </submittedName>
</protein>
<reference evidence="2" key="1">
    <citation type="submission" date="2013-03" db="EMBL/GenBank/DDBJ databases">
        <title>The Genome Sequence of Anopheles minimus MINIMUS1.</title>
        <authorList>
            <consortium name="The Broad Institute Genomics Platform"/>
            <person name="Neafsey D.E."/>
            <person name="Walton C."/>
            <person name="Walker B."/>
            <person name="Young S.K."/>
            <person name="Zeng Q."/>
            <person name="Gargeya S."/>
            <person name="Fitzgerald M."/>
            <person name="Haas B."/>
            <person name="Abouelleil A."/>
            <person name="Allen A.W."/>
            <person name="Alvarado L."/>
            <person name="Arachchi H.M."/>
            <person name="Berlin A.M."/>
            <person name="Chapman S.B."/>
            <person name="Gainer-Dewar J."/>
            <person name="Goldberg J."/>
            <person name="Griggs A."/>
            <person name="Gujja S."/>
            <person name="Hansen M."/>
            <person name="Howarth C."/>
            <person name="Imamovic A."/>
            <person name="Ireland A."/>
            <person name="Larimer J."/>
            <person name="McCowan C."/>
            <person name="Murphy C."/>
            <person name="Pearson M."/>
            <person name="Poon T.W."/>
            <person name="Priest M."/>
            <person name="Roberts A."/>
            <person name="Saif S."/>
            <person name="Shea T."/>
            <person name="Sisk P."/>
            <person name="Sykes S."/>
            <person name="Wortman J."/>
            <person name="Nusbaum C."/>
            <person name="Birren B."/>
        </authorList>
    </citation>
    <scope>NUCLEOTIDE SEQUENCE [LARGE SCALE GENOMIC DNA]</scope>
    <source>
        <strain evidence="2">MINIMUS1</strain>
    </source>
</reference>
<dbReference type="VEuPathDB" id="VectorBase:AMIN009231"/>
<evidence type="ECO:0000313" key="2">
    <source>
        <dbReference type="Proteomes" id="UP000075920"/>
    </source>
</evidence>
<accession>A0A182WFT4</accession>
<reference evidence="1" key="2">
    <citation type="submission" date="2020-05" db="UniProtKB">
        <authorList>
            <consortium name="EnsemblMetazoa"/>
        </authorList>
    </citation>
    <scope>IDENTIFICATION</scope>
    <source>
        <strain evidence="1">MINIMUS1</strain>
    </source>
</reference>
<proteinExistence type="predicted"/>
<dbReference type="Proteomes" id="UP000075920">
    <property type="component" value="Unassembled WGS sequence"/>
</dbReference>